<dbReference type="PROSITE" id="PS00076">
    <property type="entry name" value="PYRIDINE_REDOX_1"/>
    <property type="match status" value="1"/>
</dbReference>
<evidence type="ECO:0000313" key="17">
    <source>
        <dbReference type="EMBL" id="KXG43542.1"/>
    </source>
</evidence>
<dbReference type="NCBIfam" id="TIGR01350">
    <property type="entry name" value="lipoamide_DH"/>
    <property type="match status" value="1"/>
</dbReference>
<evidence type="ECO:0000256" key="6">
    <source>
        <dbReference type="ARBA" id="ARBA00023002"/>
    </source>
</evidence>
<feature type="binding site" evidence="12">
    <location>
        <position position="56"/>
    </location>
    <ligand>
        <name>FAD</name>
        <dbReference type="ChEBI" id="CHEBI:57692"/>
    </ligand>
</feature>
<comment type="caution">
    <text evidence="17">The sequence shown here is derived from an EMBL/GenBank/DDBJ whole genome shotgun (WGS) entry which is preliminary data.</text>
</comment>
<dbReference type="PANTHER" id="PTHR22912:SF160">
    <property type="entry name" value="DIHYDROLIPOYL DEHYDROGENASE"/>
    <property type="match status" value="1"/>
</dbReference>
<evidence type="ECO:0000256" key="4">
    <source>
        <dbReference type="ARBA" id="ARBA00022630"/>
    </source>
</evidence>
<keyword evidence="4 14" id="KW-0285">Flavoprotein</keyword>
<evidence type="ECO:0000256" key="9">
    <source>
        <dbReference type="ARBA" id="ARBA00023284"/>
    </source>
</evidence>
<evidence type="ECO:0000256" key="10">
    <source>
        <dbReference type="ARBA" id="ARBA00049187"/>
    </source>
</evidence>
<feature type="domain" description="Pyridine nucleotide-disulphide oxidoreductase dimerisation" evidence="15">
    <location>
        <begin position="349"/>
        <end position="459"/>
    </location>
</feature>
<dbReference type="Proteomes" id="UP000070352">
    <property type="component" value="Unassembled WGS sequence"/>
</dbReference>
<comment type="miscellaneous">
    <text evidence="14">The active site is a redox-active disulfide bond.</text>
</comment>
<dbReference type="InterPro" id="IPR004099">
    <property type="entry name" value="Pyr_nucl-diS_OxRdtase_dimer"/>
</dbReference>
<feature type="active site" description="Proton acceptor" evidence="11">
    <location>
        <position position="448"/>
    </location>
</feature>
<dbReference type="EMBL" id="LSKU01000001">
    <property type="protein sequence ID" value="KXG43542.1"/>
    <property type="molecule type" value="Genomic_DNA"/>
</dbReference>
<proteinExistence type="inferred from homology"/>
<dbReference type="PRINTS" id="PR00368">
    <property type="entry name" value="FADPNR"/>
</dbReference>
<evidence type="ECO:0000256" key="2">
    <source>
        <dbReference type="ARBA" id="ARBA00012608"/>
    </source>
</evidence>
<dbReference type="Pfam" id="PF07992">
    <property type="entry name" value="Pyr_redox_2"/>
    <property type="match status" value="1"/>
</dbReference>
<comment type="similarity">
    <text evidence="1 14">Belongs to the class-I pyridine nucleotide-disulfide oxidoreductase family.</text>
</comment>
<evidence type="ECO:0000259" key="15">
    <source>
        <dbReference type="Pfam" id="PF02852"/>
    </source>
</evidence>
<gene>
    <name evidence="17" type="ORF">U473_05570</name>
</gene>
<dbReference type="InterPro" id="IPR006258">
    <property type="entry name" value="Lipoamide_DH"/>
</dbReference>
<dbReference type="Pfam" id="PF02852">
    <property type="entry name" value="Pyr_redox_dim"/>
    <property type="match status" value="1"/>
</dbReference>
<reference evidence="17 18" key="1">
    <citation type="submission" date="2016-02" db="EMBL/GenBank/DDBJ databases">
        <title>Draft Genome for Tepidibacillus decaturensis nov. sp. Strain Z9, an Anaerobic, Moderately Thermophilic and Heterotrophic Bacterium from Deep Subsurface of the Illinois Basin, USA.</title>
        <authorList>
            <person name="Dong Y."/>
            <person name="Chang J.Y."/>
            <person name="Sanford R."/>
            <person name="Fouke B.W."/>
        </authorList>
    </citation>
    <scope>NUCLEOTIDE SEQUENCE [LARGE SCALE GENOMIC DNA]</scope>
    <source>
        <strain evidence="17 18">Z9</strain>
    </source>
</reference>
<keyword evidence="5 12" id="KW-0274">FAD</keyword>
<dbReference type="FunFam" id="3.30.390.30:FF:000001">
    <property type="entry name" value="Dihydrolipoyl dehydrogenase"/>
    <property type="match status" value="1"/>
</dbReference>
<keyword evidence="7 12" id="KW-0520">NAD</keyword>
<keyword evidence="12" id="KW-0547">Nucleotide-binding</keyword>
<dbReference type="InterPro" id="IPR012999">
    <property type="entry name" value="Pyr_OxRdtase_I_AS"/>
</dbReference>
<feature type="binding site" evidence="12">
    <location>
        <position position="315"/>
    </location>
    <ligand>
        <name>FAD</name>
        <dbReference type="ChEBI" id="CHEBI:57692"/>
    </ligand>
</feature>
<evidence type="ECO:0000313" key="18">
    <source>
        <dbReference type="Proteomes" id="UP000070352"/>
    </source>
</evidence>
<sequence length="475" mass="50666">MVVGEFTQDVDVVVIGAGPGGYVAAIRAAQLGKKVVVVEKDEVGGVCLNRGCIPSKALISAAHHYEIMTHASNIGIQAEGISIDYGKVQEWKESVVKKLTDGVSSLFKGNKVERVKGEAIFVNEKEIRVVSGYEGSRYRFNHCIIATGSRPIELKPFPYGGRIISSTEALSLKEIPKTMMVIGGGYIGIELGQTYAKLGTKVTVIEGLDSILPGFEAEMSRLVTRNLKKLGVEVYTNAMAKEAKQTDHDITVTFTTRNNEEKQITADYVLVTVGRRPNTDEIGLDAINMKMTDKGLIEIDHQCKTSVPNVYAIGDIVPGPALAHKASYEGKVAAETIAGHPSAIDYKAIPAVVFSDPEIASVGLNETEAKEQGLKVITGKFPYAANGRSLSMNAGDAGFVKLVANQETGLLLGGQVVGPEASNLIAEIGLAIEMGATLEDIALTIHAHPTLGEMVMEAAEGALGQAIHQINRQIK</sequence>
<evidence type="ECO:0000256" key="14">
    <source>
        <dbReference type="RuleBase" id="RU003692"/>
    </source>
</evidence>
<comment type="catalytic activity">
    <reaction evidence="10 14">
        <text>N(6)-[(R)-dihydrolipoyl]-L-lysyl-[protein] + NAD(+) = N(6)-[(R)-lipoyl]-L-lysyl-[protein] + NADH + H(+)</text>
        <dbReference type="Rhea" id="RHEA:15045"/>
        <dbReference type="Rhea" id="RHEA-COMP:10474"/>
        <dbReference type="Rhea" id="RHEA-COMP:10475"/>
        <dbReference type="ChEBI" id="CHEBI:15378"/>
        <dbReference type="ChEBI" id="CHEBI:57540"/>
        <dbReference type="ChEBI" id="CHEBI:57945"/>
        <dbReference type="ChEBI" id="CHEBI:83099"/>
        <dbReference type="ChEBI" id="CHEBI:83100"/>
        <dbReference type="EC" id="1.8.1.4"/>
    </reaction>
</comment>
<feature type="binding site" evidence="12">
    <location>
        <position position="206"/>
    </location>
    <ligand>
        <name>NAD(+)</name>
        <dbReference type="ChEBI" id="CHEBI:57540"/>
    </ligand>
</feature>
<dbReference type="PRINTS" id="PR00411">
    <property type="entry name" value="PNDRDTASEI"/>
</dbReference>
<dbReference type="GO" id="GO:0050660">
    <property type="term" value="F:flavin adenine dinucleotide binding"/>
    <property type="evidence" value="ECO:0007669"/>
    <property type="project" value="InterPro"/>
</dbReference>
<evidence type="ECO:0000256" key="13">
    <source>
        <dbReference type="PIRSR" id="PIRSR000350-4"/>
    </source>
</evidence>
<protein>
    <recommendedName>
        <fullName evidence="3 14">Dihydrolipoyl dehydrogenase</fullName>
        <ecNumber evidence="2 14">1.8.1.4</ecNumber>
    </recommendedName>
</protein>
<name>A0A135L3H0_9BACI</name>
<evidence type="ECO:0000256" key="3">
    <source>
        <dbReference type="ARBA" id="ARBA00016961"/>
    </source>
</evidence>
<accession>A0A135L3H0</accession>
<evidence type="ECO:0000256" key="7">
    <source>
        <dbReference type="ARBA" id="ARBA00023027"/>
    </source>
</evidence>
<evidence type="ECO:0000259" key="16">
    <source>
        <dbReference type="Pfam" id="PF07992"/>
    </source>
</evidence>
<evidence type="ECO:0000256" key="12">
    <source>
        <dbReference type="PIRSR" id="PIRSR000350-3"/>
    </source>
</evidence>
<dbReference type="SUPFAM" id="SSF51905">
    <property type="entry name" value="FAD/NAD(P)-binding domain"/>
    <property type="match status" value="1"/>
</dbReference>
<keyword evidence="9 14" id="KW-0676">Redox-active center</keyword>
<dbReference type="STRING" id="1413211.U473_05570"/>
<dbReference type="InterPro" id="IPR016156">
    <property type="entry name" value="FAD/NAD-linked_Rdtase_dimer_sf"/>
</dbReference>
<dbReference type="PIRSF" id="PIRSF000350">
    <property type="entry name" value="Mercury_reductase_MerA"/>
    <property type="match status" value="1"/>
</dbReference>
<dbReference type="InterPro" id="IPR001100">
    <property type="entry name" value="Pyr_nuc-diS_OxRdtase"/>
</dbReference>
<dbReference type="AlphaFoldDB" id="A0A135L3H0"/>
<dbReference type="Gene3D" id="3.30.390.30">
    <property type="match status" value="1"/>
</dbReference>
<keyword evidence="18" id="KW-1185">Reference proteome</keyword>
<keyword evidence="6 14" id="KW-0560">Oxidoreductase</keyword>
<dbReference type="EC" id="1.8.1.4" evidence="2 14"/>
<keyword evidence="8" id="KW-1015">Disulfide bond</keyword>
<dbReference type="InterPro" id="IPR023753">
    <property type="entry name" value="FAD/NAD-binding_dom"/>
</dbReference>
<dbReference type="GO" id="GO:0006103">
    <property type="term" value="P:2-oxoglutarate metabolic process"/>
    <property type="evidence" value="ECO:0007669"/>
    <property type="project" value="TreeGrafter"/>
</dbReference>
<dbReference type="SUPFAM" id="SSF55424">
    <property type="entry name" value="FAD/NAD-linked reductases, dimerisation (C-terminal) domain"/>
    <property type="match status" value="1"/>
</dbReference>
<feature type="binding site" evidence="12">
    <location>
        <begin position="147"/>
        <end position="149"/>
    </location>
    <ligand>
        <name>FAD</name>
        <dbReference type="ChEBI" id="CHEBI:57692"/>
    </ligand>
</feature>
<evidence type="ECO:0000256" key="11">
    <source>
        <dbReference type="PIRSR" id="PIRSR000350-2"/>
    </source>
</evidence>
<feature type="domain" description="FAD/NAD(P)-binding" evidence="16">
    <location>
        <begin position="11"/>
        <end position="330"/>
    </location>
</feature>
<dbReference type="OrthoDB" id="9800167at2"/>
<comment type="cofactor">
    <cofactor evidence="12 14">
        <name>FAD</name>
        <dbReference type="ChEBI" id="CHEBI:57692"/>
    </cofactor>
    <text evidence="12 14">Binds 1 FAD per subunit.</text>
</comment>
<dbReference type="Gene3D" id="3.50.50.60">
    <property type="entry name" value="FAD/NAD(P)-binding domain"/>
    <property type="match status" value="2"/>
</dbReference>
<dbReference type="InterPro" id="IPR050151">
    <property type="entry name" value="Class-I_Pyr_Nuc-Dis_Oxidored"/>
</dbReference>
<feature type="binding site" evidence="12">
    <location>
        <begin position="183"/>
        <end position="190"/>
    </location>
    <ligand>
        <name>NAD(+)</name>
        <dbReference type="ChEBI" id="CHEBI:57540"/>
    </ligand>
</feature>
<dbReference type="RefSeq" id="WP_068724170.1">
    <property type="nucleotide sequence ID" value="NZ_LSKU01000001.1"/>
</dbReference>
<feature type="binding site" evidence="12">
    <location>
        <position position="274"/>
    </location>
    <ligand>
        <name>NAD(+)</name>
        <dbReference type="ChEBI" id="CHEBI:57540"/>
    </ligand>
</feature>
<dbReference type="GO" id="GO:0004148">
    <property type="term" value="F:dihydrolipoyl dehydrogenase (NADH) activity"/>
    <property type="evidence" value="ECO:0007669"/>
    <property type="project" value="UniProtKB-EC"/>
</dbReference>
<organism evidence="17 18">
    <name type="scientific">Tepidibacillus decaturensis</name>
    <dbReference type="NCBI Taxonomy" id="1413211"/>
    <lineage>
        <taxon>Bacteria</taxon>
        <taxon>Bacillati</taxon>
        <taxon>Bacillota</taxon>
        <taxon>Bacilli</taxon>
        <taxon>Bacillales</taxon>
        <taxon>Bacillaceae</taxon>
        <taxon>Tepidibacillus</taxon>
    </lineage>
</organism>
<feature type="disulfide bond" description="Redox-active" evidence="13">
    <location>
        <begin position="47"/>
        <end position="52"/>
    </location>
</feature>
<dbReference type="PANTHER" id="PTHR22912">
    <property type="entry name" value="DISULFIDE OXIDOREDUCTASE"/>
    <property type="match status" value="1"/>
</dbReference>
<evidence type="ECO:0000256" key="5">
    <source>
        <dbReference type="ARBA" id="ARBA00022827"/>
    </source>
</evidence>
<evidence type="ECO:0000256" key="8">
    <source>
        <dbReference type="ARBA" id="ARBA00023157"/>
    </source>
</evidence>
<dbReference type="InterPro" id="IPR036188">
    <property type="entry name" value="FAD/NAD-bd_sf"/>
</dbReference>
<evidence type="ECO:0000256" key="1">
    <source>
        <dbReference type="ARBA" id="ARBA00007532"/>
    </source>
</evidence>